<dbReference type="Proteomes" id="UP000023152">
    <property type="component" value="Unassembled WGS sequence"/>
</dbReference>
<evidence type="ECO:0000313" key="2">
    <source>
        <dbReference type="Proteomes" id="UP000023152"/>
    </source>
</evidence>
<evidence type="ECO:0000313" key="1">
    <source>
        <dbReference type="EMBL" id="ETN98178.1"/>
    </source>
</evidence>
<name>X6L9G6_RETFI</name>
<organism evidence="1 2">
    <name type="scientific">Reticulomyxa filosa</name>
    <dbReference type="NCBI Taxonomy" id="46433"/>
    <lineage>
        <taxon>Eukaryota</taxon>
        <taxon>Sar</taxon>
        <taxon>Rhizaria</taxon>
        <taxon>Retaria</taxon>
        <taxon>Foraminifera</taxon>
        <taxon>Monothalamids</taxon>
        <taxon>Reticulomyxidae</taxon>
        <taxon>Reticulomyxa</taxon>
    </lineage>
</organism>
<reference evidence="1 2" key="1">
    <citation type="journal article" date="2013" name="Curr. Biol.">
        <title>The Genome of the Foraminiferan Reticulomyxa filosa.</title>
        <authorList>
            <person name="Glockner G."/>
            <person name="Hulsmann N."/>
            <person name="Schleicher M."/>
            <person name="Noegel A.A."/>
            <person name="Eichinger L."/>
            <person name="Gallinger C."/>
            <person name="Pawlowski J."/>
            <person name="Sierra R."/>
            <person name="Euteneuer U."/>
            <person name="Pillet L."/>
            <person name="Moustafa A."/>
            <person name="Platzer M."/>
            <person name="Groth M."/>
            <person name="Szafranski K."/>
            <person name="Schliwa M."/>
        </authorList>
    </citation>
    <scope>NUCLEOTIDE SEQUENCE [LARGE SCALE GENOMIC DNA]</scope>
</reference>
<sequence length="164" mass="18625">MKPNYPKNGRMWIIEWRSSSLFVGSPQRQMNIIQNSVLEKKARKLALITAKDTHENKSAITKRDELIEQLLLTTNSAINLRISNARNGRSEKPDAMRAALRRVIATNLILRNELEKRGANALKQPVDGTIKELAQEQQKLVLEKQTQIAVVDDDTETKQIAKVD</sequence>
<comment type="caution">
    <text evidence="1">The sequence shown here is derived from an EMBL/GenBank/DDBJ whole genome shotgun (WGS) entry which is preliminary data.</text>
</comment>
<protein>
    <submittedName>
        <fullName evidence="1">Uncharacterized protein</fullName>
    </submittedName>
</protein>
<keyword evidence="2" id="KW-1185">Reference proteome</keyword>
<accession>X6L9G6</accession>
<proteinExistence type="predicted"/>
<gene>
    <name evidence="1" type="ORF">RFI_39336</name>
</gene>
<dbReference type="EMBL" id="ASPP01047411">
    <property type="protein sequence ID" value="ETN98178.1"/>
    <property type="molecule type" value="Genomic_DNA"/>
</dbReference>
<dbReference type="AlphaFoldDB" id="X6L9G6"/>